<name>W0EC54_9FIRM</name>
<evidence type="ECO:0000256" key="1">
    <source>
        <dbReference type="SAM" id="MobiDB-lite"/>
    </source>
</evidence>
<dbReference type="Proteomes" id="UP000010847">
    <property type="component" value="Chromosome"/>
</dbReference>
<organism evidence="2 3">
    <name type="scientific">Desulfitobacterium metallireducens DSM 15288</name>
    <dbReference type="NCBI Taxonomy" id="871968"/>
    <lineage>
        <taxon>Bacteria</taxon>
        <taxon>Bacillati</taxon>
        <taxon>Bacillota</taxon>
        <taxon>Clostridia</taxon>
        <taxon>Eubacteriales</taxon>
        <taxon>Desulfitobacteriaceae</taxon>
        <taxon>Desulfitobacterium</taxon>
    </lineage>
</organism>
<reference evidence="2 3" key="1">
    <citation type="submission" date="2013-12" db="EMBL/GenBank/DDBJ databases">
        <authorList>
            <consortium name="DOE Joint Genome Institute"/>
            <person name="Smidt H."/>
            <person name="Huntemann M."/>
            <person name="Han J."/>
            <person name="Chen A."/>
            <person name="Kyrpides N."/>
            <person name="Mavromatis K."/>
            <person name="Markowitz V."/>
            <person name="Palaniappan K."/>
            <person name="Ivanova N."/>
            <person name="Schaumberg A."/>
            <person name="Pati A."/>
            <person name="Liolios K."/>
            <person name="Nordberg H.P."/>
            <person name="Cantor M.N."/>
            <person name="Hua S.X."/>
            <person name="Woyke T."/>
        </authorList>
    </citation>
    <scope>NUCLEOTIDE SEQUENCE [LARGE SCALE GENOMIC DNA]</scope>
    <source>
        <strain evidence="3">DSM 15288</strain>
    </source>
</reference>
<evidence type="ECO:0000313" key="3">
    <source>
        <dbReference type="Proteomes" id="UP000010847"/>
    </source>
</evidence>
<keyword evidence="3" id="KW-1185">Reference proteome</keyword>
<protein>
    <submittedName>
        <fullName evidence="2">Uncharacterized protein</fullName>
    </submittedName>
</protein>
<dbReference type="AlphaFoldDB" id="W0EC54"/>
<dbReference type="STRING" id="871968.DESME_03350"/>
<proteinExistence type="predicted"/>
<gene>
    <name evidence="2" type="ORF">DESME_03350</name>
</gene>
<feature type="region of interest" description="Disordered" evidence="1">
    <location>
        <begin position="38"/>
        <end position="72"/>
    </location>
</feature>
<dbReference type="HOGENOM" id="CLU_2715796_0_0_9"/>
<accession>W0EC54</accession>
<evidence type="ECO:0000313" key="2">
    <source>
        <dbReference type="EMBL" id="AHF08455.1"/>
    </source>
</evidence>
<dbReference type="EMBL" id="CP007032">
    <property type="protein sequence ID" value="AHF08455.1"/>
    <property type="molecule type" value="Genomic_DNA"/>
</dbReference>
<dbReference type="KEGG" id="dmt:DESME_03350"/>
<sequence>MDTSNYDAQIMDEEKSENQDPQNTVNQVVNAAPEYTKNYGRTVGNHHDNPESNLQSNAYIDHVSEPVNNTYI</sequence>
<feature type="region of interest" description="Disordered" evidence="1">
    <location>
        <begin position="1"/>
        <end position="25"/>
    </location>
</feature>
<dbReference type="RefSeq" id="WP_006715306.1">
    <property type="nucleotide sequence ID" value="NZ_CP007032.1"/>
</dbReference>